<feature type="transmembrane region" description="Helical" evidence="5">
    <location>
        <begin position="7"/>
        <end position="24"/>
    </location>
</feature>
<evidence type="ECO:0000256" key="3">
    <source>
        <dbReference type="ARBA" id="ARBA00022989"/>
    </source>
</evidence>
<feature type="transmembrane region" description="Helical" evidence="5">
    <location>
        <begin position="68"/>
        <end position="87"/>
    </location>
</feature>
<comment type="subcellular location">
    <subcellularLocation>
        <location evidence="1">Membrane</location>
        <topology evidence="1">Multi-pass membrane protein</topology>
    </subcellularLocation>
</comment>
<keyword evidence="7" id="KW-1185">Reference proteome</keyword>
<evidence type="ECO:0000256" key="5">
    <source>
        <dbReference type="SAM" id="Phobius"/>
    </source>
</evidence>
<dbReference type="EMBL" id="CAAHFG010000004">
    <property type="protein sequence ID" value="VGO17359.1"/>
    <property type="molecule type" value="Genomic_DNA"/>
</dbReference>
<reference evidence="6 7" key="1">
    <citation type="submission" date="2019-04" db="EMBL/GenBank/DDBJ databases">
        <authorList>
            <person name="Van Vliet M D."/>
        </authorList>
    </citation>
    <scope>NUCLEOTIDE SEQUENCE [LARGE SCALE GENOMIC DNA]</scope>
    <source>
        <strain evidence="6 7">F1</strain>
    </source>
</reference>
<keyword evidence="2 5" id="KW-0812">Transmembrane</keyword>
<organism evidence="6 7">
    <name type="scientific">Pontiella desulfatans</name>
    <dbReference type="NCBI Taxonomy" id="2750659"/>
    <lineage>
        <taxon>Bacteria</taxon>
        <taxon>Pseudomonadati</taxon>
        <taxon>Kiritimatiellota</taxon>
        <taxon>Kiritimatiellia</taxon>
        <taxon>Kiritimatiellales</taxon>
        <taxon>Pontiellaceae</taxon>
        <taxon>Pontiella</taxon>
    </lineage>
</organism>
<dbReference type="Proteomes" id="UP000366872">
    <property type="component" value="Unassembled WGS sequence"/>
</dbReference>
<protein>
    <recommendedName>
        <fullName evidence="8">Colicin V production protein</fullName>
    </recommendedName>
</protein>
<dbReference type="InterPro" id="IPR003825">
    <property type="entry name" value="Colicin-V_CvpA"/>
</dbReference>
<dbReference type="GO" id="GO:0016020">
    <property type="term" value="C:membrane"/>
    <property type="evidence" value="ECO:0007669"/>
    <property type="project" value="UniProtKB-SubCell"/>
</dbReference>
<accession>A0A6C2UBQ0</accession>
<dbReference type="GO" id="GO:0009403">
    <property type="term" value="P:toxin biosynthetic process"/>
    <property type="evidence" value="ECO:0007669"/>
    <property type="project" value="InterPro"/>
</dbReference>
<evidence type="ECO:0000256" key="4">
    <source>
        <dbReference type="ARBA" id="ARBA00023136"/>
    </source>
</evidence>
<sequence length="195" mass="21946">MPEWLSLIDVAFVAVAVFFAWSGFQKGFAAQVAHILSFLIMGGFLFFAYPTIFSYYRRLFRSVEETYLMWLILAGMAVLAIFAFVVFSRVLAKMLKAQSSEIADGVYGFFLGLVRGLLTALVVLILLVMVDTTGRVSGRIGVKSFIGQFVCQTLVPRIQPRLAPVLEENIQLIKKKLLEQEEAGQLEEEQQHNVR</sequence>
<evidence type="ECO:0000313" key="6">
    <source>
        <dbReference type="EMBL" id="VGO17359.1"/>
    </source>
</evidence>
<evidence type="ECO:0000256" key="1">
    <source>
        <dbReference type="ARBA" id="ARBA00004141"/>
    </source>
</evidence>
<evidence type="ECO:0000313" key="7">
    <source>
        <dbReference type="Proteomes" id="UP000366872"/>
    </source>
</evidence>
<keyword evidence="3 5" id="KW-1133">Transmembrane helix</keyword>
<feature type="transmembrane region" description="Helical" evidence="5">
    <location>
        <begin position="36"/>
        <end position="56"/>
    </location>
</feature>
<gene>
    <name evidence="6" type="ORF">PDESU_05955</name>
</gene>
<evidence type="ECO:0008006" key="8">
    <source>
        <dbReference type="Google" id="ProtNLM"/>
    </source>
</evidence>
<name>A0A6C2UBQ0_PONDE</name>
<keyword evidence="4 5" id="KW-0472">Membrane</keyword>
<dbReference type="RefSeq" id="WP_136082840.1">
    <property type="nucleotide sequence ID" value="NZ_CAAHFG010000004.1"/>
</dbReference>
<feature type="transmembrane region" description="Helical" evidence="5">
    <location>
        <begin position="107"/>
        <end position="130"/>
    </location>
</feature>
<evidence type="ECO:0000256" key="2">
    <source>
        <dbReference type="ARBA" id="ARBA00022692"/>
    </source>
</evidence>
<dbReference type="Pfam" id="PF02674">
    <property type="entry name" value="Colicin_V"/>
    <property type="match status" value="1"/>
</dbReference>
<proteinExistence type="predicted"/>
<dbReference type="AlphaFoldDB" id="A0A6C2UBQ0"/>